<name>A0A8E0VM00_9TREM</name>
<dbReference type="AlphaFoldDB" id="A0A8E0VM00"/>
<accession>A0A8E0VM00</accession>
<proteinExistence type="predicted"/>
<gene>
    <name evidence="1" type="ORF">FBUS_11581</name>
</gene>
<sequence length="97" mass="11354">MQKDQIHTLTETELANFPLEDFFDRYEQGLRSLLATFQQETKVCVERLEDLRSNVVKVLHHIEPVSVENFSPDTLEHPDLRYIFLNVVGRLIGVSKR</sequence>
<organism evidence="1 2">
    <name type="scientific">Fasciolopsis buskii</name>
    <dbReference type="NCBI Taxonomy" id="27845"/>
    <lineage>
        <taxon>Eukaryota</taxon>
        <taxon>Metazoa</taxon>
        <taxon>Spiralia</taxon>
        <taxon>Lophotrochozoa</taxon>
        <taxon>Platyhelminthes</taxon>
        <taxon>Trematoda</taxon>
        <taxon>Digenea</taxon>
        <taxon>Plagiorchiida</taxon>
        <taxon>Echinostomata</taxon>
        <taxon>Echinostomatoidea</taxon>
        <taxon>Fasciolidae</taxon>
        <taxon>Fasciolopsis</taxon>
    </lineage>
</organism>
<dbReference type="EMBL" id="LUCM01005085">
    <property type="protein sequence ID" value="KAA0193353.1"/>
    <property type="molecule type" value="Genomic_DNA"/>
</dbReference>
<dbReference type="Proteomes" id="UP000728185">
    <property type="component" value="Unassembled WGS sequence"/>
</dbReference>
<dbReference type="OrthoDB" id="10251809at2759"/>
<evidence type="ECO:0000313" key="1">
    <source>
        <dbReference type="EMBL" id="KAA0193353.1"/>
    </source>
</evidence>
<comment type="caution">
    <text evidence="1">The sequence shown here is derived from an EMBL/GenBank/DDBJ whole genome shotgun (WGS) entry which is preliminary data.</text>
</comment>
<keyword evidence="2" id="KW-1185">Reference proteome</keyword>
<evidence type="ECO:0000313" key="2">
    <source>
        <dbReference type="Proteomes" id="UP000728185"/>
    </source>
</evidence>
<protein>
    <submittedName>
        <fullName evidence="1">MORC family CW-type zinc finger protein 2</fullName>
    </submittedName>
</protein>
<reference evidence="1" key="1">
    <citation type="submission" date="2019-05" db="EMBL/GenBank/DDBJ databases">
        <title>Annotation for the trematode Fasciolopsis buski.</title>
        <authorList>
            <person name="Choi Y.-J."/>
        </authorList>
    </citation>
    <scope>NUCLEOTIDE SEQUENCE</scope>
    <source>
        <strain evidence="1">HT</strain>
        <tissue evidence="1">Whole worm</tissue>
    </source>
</reference>